<proteinExistence type="predicted"/>
<dbReference type="EMBL" id="JAURUR010000020">
    <property type="protein sequence ID" value="MDP9766139.1"/>
    <property type="molecule type" value="Genomic_DNA"/>
</dbReference>
<dbReference type="Proteomes" id="UP001232163">
    <property type="component" value="Unassembled WGS sequence"/>
</dbReference>
<dbReference type="RefSeq" id="WP_307469026.1">
    <property type="nucleotide sequence ID" value="NZ_JAURUR010000020.1"/>
</dbReference>
<feature type="compositionally biased region" description="Basic residues" evidence="1">
    <location>
        <begin position="112"/>
        <end position="124"/>
    </location>
</feature>
<evidence type="ECO:0000313" key="3">
    <source>
        <dbReference type="Proteomes" id="UP001232163"/>
    </source>
</evidence>
<accession>A0ABT9MIW3</accession>
<evidence type="ECO:0000313" key="2">
    <source>
        <dbReference type="EMBL" id="MDP9766139.1"/>
    </source>
</evidence>
<gene>
    <name evidence="2" type="ORF">QO006_003603</name>
</gene>
<feature type="region of interest" description="Disordered" evidence="1">
    <location>
        <begin position="111"/>
        <end position="181"/>
    </location>
</feature>
<keyword evidence="3" id="KW-1185">Reference proteome</keyword>
<sequence length="181" mass="19853">MGKHKTIPLSTIATNLPEELSFRKFHDAYLKAIASGVILAVPVEGTFKHRERTIKEDLVLDTPAYKTWYEQLVSAARLAHQRSGLVVERAAAEASEAEDLEELARRYQQQVSKRKAVRSLKPRAQKANTRPKLPRTRTDVAEQPAPPSDPSGRPDDANPNAAAGQQNNPTPPTNSEAAADA</sequence>
<feature type="compositionally biased region" description="Low complexity" evidence="1">
    <location>
        <begin position="157"/>
        <end position="168"/>
    </location>
</feature>
<organism evidence="2 3">
    <name type="scientific">Deinococcus enclensis</name>
    <dbReference type="NCBI Taxonomy" id="1049582"/>
    <lineage>
        <taxon>Bacteria</taxon>
        <taxon>Thermotogati</taxon>
        <taxon>Deinococcota</taxon>
        <taxon>Deinococci</taxon>
        <taxon>Deinococcales</taxon>
        <taxon>Deinococcaceae</taxon>
        <taxon>Deinococcus</taxon>
    </lineage>
</organism>
<reference evidence="2 3" key="1">
    <citation type="submission" date="2023-07" db="EMBL/GenBank/DDBJ databases">
        <title>Genomic Encyclopedia of Type Strains, Phase IV (KMG-IV): sequencing the most valuable type-strain genomes for metagenomic binning, comparative biology and taxonomic classification.</title>
        <authorList>
            <person name="Goeker M."/>
        </authorList>
    </citation>
    <scope>NUCLEOTIDE SEQUENCE [LARGE SCALE GENOMIC DNA]</scope>
    <source>
        <strain evidence="2 3">NIO-1023</strain>
    </source>
</reference>
<protein>
    <submittedName>
        <fullName evidence="2">Uncharacterized protein</fullName>
    </submittedName>
</protein>
<name>A0ABT9MIW3_9DEIO</name>
<comment type="caution">
    <text evidence="2">The sequence shown here is derived from an EMBL/GenBank/DDBJ whole genome shotgun (WGS) entry which is preliminary data.</text>
</comment>
<evidence type="ECO:0000256" key="1">
    <source>
        <dbReference type="SAM" id="MobiDB-lite"/>
    </source>
</evidence>